<dbReference type="EMBL" id="HBGF01001031">
    <property type="protein sequence ID" value="CAD9088958.1"/>
    <property type="molecule type" value="Transcribed_RNA"/>
</dbReference>
<accession>A0A7S1KYF8</accession>
<name>A0A7S1KYF8_NEODS</name>
<feature type="region of interest" description="Disordered" evidence="1">
    <location>
        <begin position="114"/>
        <end position="143"/>
    </location>
</feature>
<sequence length="188" mass="19980">MPPVTAFVARDRASAKAVHVDRAAVRSAMFAEAKRRRGANRSAALAAARHRTDESGQPLPMMDDWAGPCASTCGARELHGIGLACGEALGLDMNDPAVVDALLQEEAMYLAEVTGRSTSESVDSDDDCPQPAPEPLHPAQHADADADDDEAYALYEWHCRQQLYDQGAPAAHPAAGGFATQMSFAQHP</sequence>
<gene>
    <name evidence="2" type="ORF">NDES1114_LOCUS722</name>
</gene>
<evidence type="ECO:0000256" key="1">
    <source>
        <dbReference type="SAM" id="MobiDB-lite"/>
    </source>
</evidence>
<dbReference type="AlphaFoldDB" id="A0A7S1KYF8"/>
<evidence type="ECO:0000313" key="2">
    <source>
        <dbReference type="EMBL" id="CAD9088958.1"/>
    </source>
</evidence>
<reference evidence="2" key="1">
    <citation type="submission" date="2021-01" db="EMBL/GenBank/DDBJ databases">
        <authorList>
            <person name="Corre E."/>
            <person name="Pelletier E."/>
            <person name="Niang G."/>
            <person name="Scheremetjew M."/>
            <person name="Finn R."/>
            <person name="Kale V."/>
            <person name="Holt S."/>
            <person name="Cochrane G."/>
            <person name="Meng A."/>
            <person name="Brown T."/>
            <person name="Cohen L."/>
        </authorList>
    </citation>
    <scope>NUCLEOTIDE SEQUENCE</scope>
    <source>
        <strain evidence="2">CCAP 1951/1</strain>
    </source>
</reference>
<protein>
    <submittedName>
        <fullName evidence="2">Uncharacterized protein</fullName>
    </submittedName>
</protein>
<proteinExistence type="predicted"/>
<organism evidence="2">
    <name type="scientific">Neobodo designis</name>
    <name type="common">Flagellated protozoan</name>
    <name type="synonym">Bodo designis</name>
    <dbReference type="NCBI Taxonomy" id="312471"/>
    <lineage>
        <taxon>Eukaryota</taxon>
        <taxon>Discoba</taxon>
        <taxon>Euglenozoa</taxon>
        <taxon>Kinetoplastea</taxon>
        <taxon>Metakinetoplastina</taxon>
        <taxon>Neobodonida</taxon>
        <taxon>Neobodo</taxon>
    </lineage>
</organism>